<proteinExistence type="inferred from homology"/>
<gene>
    <name evidence="7" type="ORF">BMR1_02g00065</name>
</gene>
<dbReference type="HAMAP" id="MF_00155">
    <property type="entry name" value="CtaG"/>
    <property type="match status" value="1"/>
</dbReference>
<dbReference type="GeneID" id="24423802"/>
<dbReference type="PANTHER" id="PTHR21320">
    <property type="entry name" value="CYTOCHROME C OXIDASE ASSEMBLY PROTEIN COX11-RELATED"/>
    <property type="match status" value="1"/>
</dbReference>
<keyword evidence="8" id="KW-1185">Reference proteome</keyword>
<dbReference type="NCBIfam" id="NF003465">
    <property type="entry name" value="PRK05089.1"/>
    <property type="match status" value="1"/>
</dbReference>
<organism evidence="7 8">
    <name type="scientific">Babesia microti (strain RI)</name>
    <dbReference type="NCBI Taxonomy" id="1133968"/>
    <lineage>
        <taxon>Eukaryota</taxon>
        <taxon>Sar</taxon>
        <taxon>Alveolata</taxon>
        <taxon>Apicomplexa</taxon>
        <taxon>Aconoidasida</taxon>
        <taxon>Piroplasmida</taxon>
        <taxon>Babesiidae</taxon>
        <taxon>Babesia</taxon>
    </lineage>
</organism>
<dbReference type="GO" id="GO:0005507">
    <property type="term" value="F:copper ion binding"/>
    <property type="evidence" value="ECO:0007669"/>
    <property type="project" value="InterPro"/>
</dbReference>
<reference evidence="7 8" key="1">
    <citation type="journal article" date="2012" name="Nucleic Acids Res.">
        <title>Sequencing of the smallest Apicomplexan genome from the human pathogen Babesia microti.</title>
        <authorList>
            <person name="Cornillot E."/>
            <person name="Hadj-Kaddour K."/>
            <person name="Dassouli A."/>
            <person name="Noel B."/>
            <person name="Ranwez V."/>
            <person name="Vacherie B."/>
            <person name="Augagneur Y."/>
            <person name="Bres V."/>
            <person name="Duclos A."/>
            <person name="Randazzo S."/>
            <person name="Carcy B."/>
            <person name="Debierre-Grockiego F."/>
            <person name="Delbecq S."/>
            <person name="Moubri-Menage K."/>
            <person name="Shams-Eldin H."/>
            <person name="Usmani-Brown S."/>
            <person name="Bringaud F."/>
            <person name="Wincker P."/>
            <person name="Vivares C.P."/>
            <person name="Schwarz R.T."/>
            <person name="Schetters T.P."/>
            <person name="Krause P.J."/>
            <person name="Gorenflot A."/>
            <person name="Berry V."/>
            <person name="Barbe V."/>
            <person name="Ben Mamoun C."/>
        </authorList>
    </citation>
    <scope>NUCLEOTIDE SEQUENCE [LARGE SCALE GENOMIC DNA]</scope>
    <source>
        <strain evidence="7 8">RI</strain>
    </source>
</reference>
<evidence type="ECO:0000256" key="6">
    <source>
        <dbReference type="SAM" id="Phobius"/>
    </source>
</evidence>
<reference evidence="7 8" key="3">
    <citation type="journal article" date="2016" name="Sci. Rep.">
        <title>Genome-wide diversity and gene expression profiling of Babesia microti isolates identify polymorphic genes that mediate host-pathogen interactions.</title>
        <authorList>
            <person name="Silva J.C."/>
            <person name="Cornillot E."/>
            <person name="McCracken C."/>
            <person name="Usmani-Brown S."/>
            <person name="Dwivedi A."/>
            <person name="Ifeonu O.O."/>
            <person name="Crabtree J."/>
            <person name="Gotia H.T."/>
            <person name="Virji A.Z."/>
            <person name="Reynes C."/>
            <person name="Colinge J."/>
            <person name="Kumar V."/>
            <person name="Lawres L."/>
            <person name="Pazzi J.E."/>
            <person name="Pablo J.V."/>
            <person name="Hung C."/>
            <person name="Brancato J."/>
            <person name="Kumari P."/>
            <person name="Orvis J."/>
            <person name="Tretina K."/>
            <person name="Chibucos M."/>
            <person name="Ott S."/>
            <person name="Sadzewicz L."/>
            <person name="Sengamalay N."/>
            <person name="Shetty A.C."/>
            <person name="Su Q."/>
            <person name="Tallon L."/>
            <person name="Fraser C.M."/>
            <person name="Frutos R."/>
            <person name="Molina D.M."/>
            <person name="Krause P.J."/>
            <person name="Ben Mamoun C."/>
        </authorList>
    </citation>
    <scope>NUCLEOTIDE SEQUENCE [LARGE SCALE GENOMIC DNA]</scope>
    <source>
        <strain evidence="7 8">RI</strain>
    </source>
</reference>
<dbReference type="Proteomes" id="UP000002899">
    <property type="component" value="Chromosome II"/>
</dbReference>
<sequence>MLKLVTVIRHSSLALEHIIFKRYSSNFNAGGTKTGVSGGGKKIAVKFLKSQQQITIPYNNPVHTCNTLSAVTICIIGLTFLAIPLYELFCQKSGYLGTPKSHTSYTNLSPPPSYSNNKKFVVDFVSQSNILWKFYPCQDSVIIRPGETTLAFYKAKNLQPTPIIGIATYNVIPDEAGQYFNKIQCFCFEEQMLNPNEEVELPIFFYLDPEILTDPRLESVNRITLSYTFFESNSDIPEDYTLLQH</sequence>
<dbReference type="SUPFAM" id="SSF110111">
    <property type="entry name" value="Ctag/Cox11"/>
    <property type="match status" value="1"/>
</dbReference>
<dbReference type="InterPro" id="IPR023471">
    <property type="entry name" value="CtaG/Cox11_dom_sf"/>
</dbReference>
<keyword evidence="4 6" id="KW-1133">Transmembrane helix</keyword>
<dbReference type="RefSeq" id="XP_012647788.1">
    <property type="nucleotide sequence ID" value="XM_012792334.1"/>
</dbReference>
<dbReference type="AlphaFoldDB" id="I7J948"/>
<dbReference type="PANTHER" id="PTHR21320:SF3">
    <property type="entry name" value="CYTOCHROME C OXIDASE ASSEMBLY PROTEIN COX11, MITOCHONDRIAL-RELATED"/>
    <property type="match status" value="1"/>
</dbReference>
<evidence type="ECO:0000313" key="7">
    <source>
        <dbReference type="EMBL" id="CCF73179.1"/>
    </source>
</evidence>
<dbReference type="OMA" id="NWAKRYI"/>
<dbReference type="Gene3D" id="2.60.370.10">
    <property type="entry name" value="Ctag/Cox11"/>
    <property type="match status" value="1"/>
</dbReference>
<dbReference type="KEGG" id="bmic:BMR1_02g00065"/>
<dbReference type="FunFam" id="2.60.370.10:FF:000001">
    <property type="entry name" value="COX11 cytochrome c oxidase assembly homolog"/>
    <property type="match status" value="1"/>
</dbReference>
<evidence type="ECO:0000256" key="5">
    <source>
        <dbReference type="ARBA" id="ARBA00023136"/>
    </source>
</evidence>
<feature type="transmembrane region" description="Helical" evidence="6">
    <location>
        <begin position="67"/>
        <end position="86"/>
    </location>
</feature>
<evidence type="ECO:0000313" key="8">
    <source>
        <dbReference type="Proteomes" id="UP000002899"/>
    </source>
</evidence>
<dbReference type="VEuPathDB" id="PiroplasmaDB:BMR1_02g00065"/>
<keyword evidence="5 6" id="KW-0472">Membrane</keyword>
<protein>
    <submittedName>
        <fullName evidence="7">Cytochrome c oxidase subunit XI assembly protein</fullName>
    </submittedName>
</protein>
<dbReference type="GO" id="GO:0005743">
    <property type="term" value="C:mitochondrial inner membrane"/>
    <property type="evidence" value="ECO:0007669"/>
    <property type="project" value="UniProtKB-SubCell"/>
</dbReference>
<reference evidence="7 8" key="2">
    <citation type="journal article" date="2013" name="PLoS ONE">
        <title>Whole genome mapping and re-organization of the nuclear and mitochondrial genomes of Babesia microti isolates.</title>
        <authorList>
            <person name="Cornillot E."/>
            <person name="Dassouli A."/>
            <person name="Garg A."/>
            <person name="Pachikara N."/>
            <person name="Randazzo S."/>
            <person name="Depoix D."/>
            <person name="Carcy B."/>
            <person name="Delbecq S."/>
            <person name="Frutos R."/>
            <person name="Silva J.C."/>
            <person name="Sutton R."/>
            <person name="Krause P.J."/>
            <person name="Mamoun C.B."/>
        </authorList>
    </citation>
    <scope>NUCLEOTIDE SEQUENCE [LARGE SCALE GENOMIC DNA]</scope>
    <source>
        <strain evidence="7 8">RI</strain>
    </source>
</reference>
<evidence type="ECO:0000256" key="4">
    <source>
        <dbReference type="ARBA" id="ARBA00022989"/>
    </source>
</evidence>
<evidence type="ECO:0000256" key="3">
    <source>
        <dbReference type="ARBA" id="ARBA00022692"/>
    </source>
</evidence>
<comment type="subcellular location">
    <subcellularLocation>
        <location evidence="2">Mitochondrion inner membrane</location>
        <topology evidence="2">Single-pass membrane protein</topology>
        <orientation evidence="2">Intermembrane side</orientation>
    </subcellularLocation>
</comment>
<name>I7J948_BABMR</name>
<keyword evidence="3 6" id="KW-0812">Transmembrane</keyword>
<dbReference type="OrthoDB" id="1704689at2759"/>
<accession>I7J948</accession>
<comment type="function">
    <text evidence="1">Exerts its effect at some terminal stage of cytochrome c oxidase synthesis, probably by being involved in the insertion of the copper B into subunit I.</text>
</comment>
<dbReference type="EMBL" id="FO082872">
    <property type="protein sequence ID" value="CCF73179.1"/>
    <property type="molecule type" value="Genomic_DNA"/>
</dbReference>
<dbReference type="InterPro" id="IPR007533">
    <property type="entry name" value="Cyt_c_oxidase_assmbl_CtaG"/>
</dbReference>
<evidence type="ECO:0000256" key="2">
    <source>
        <dbReference type="ARBA" id="ARBA00004243"/>
    </source>
</evidence>
<evidence type="ECO:0000256" key="1">
    <source>
        <dbReference type="ARBA" id="ARBA00004007"/>
    </source>
</evidence>
<dbReference type="Pfam" id="PF04442">
    <property type="entry name" value="CtaG_Cox11"/>
    <property type="match status" value="1"/>
</dbReference>